<feature type="compositionally biased region" description="Polar residues" evidence="1">
    <location>
        <begin position="63"/>
        <end position="74"/>
    </location>
</feature>
<comment type="caution">
    <text evidence="2">The sequence shown here is derived from an EMBL/GenBank/DDBJ whole genome shotgun (WGS) entry which is preliminary data.</text>
</comment>
<reference evidence="2" key="1">
    <citation type="submission" date="2020-12" db="EMBL/GenBank/DDBJ databases">
        <title>Metabolic potential, ecology and presence of endohyphal bacteria is reflected in genomic diversity of Mucoromycotina.</title>
        <authorList>
            <person name="Muszewska A."/>
            <person name="Okrasinska A."/>
            <person name="Steczkiewicz K."/>
            <person name="Drgas O."/>
            <person name="Orlowska M."/>
            <person name="Perlinska-Lenart U."/>
            <person name="Aleksandrzak-Piekarczyk T."/>
            <person name="Szatraj K."/>
            <person name="Zielenkiewicz U."/>
            <person name="Pilsyk S."/>
            <person name="Malc E."/>
            <person name="Mieczkowski P."/>
            <person name="Kruszewska J.S."/>
            <person name="Biernat P."/>
            <person name="Pawlowska J."/>
        </authorList>
    </citation>
    <scope>NUCLEOTIDE SEQUENCE</scope>
    <source>
        <strain evidence="2">WA0000017839</strain>
    </source>
</reference>
<dbReference type="AlphaFoldDB" id="A0A8H7RC99"/>
<dbReference type="Proteomes" id="UP000603453">
    <property type="component" value="Unassembled WGS sequence"/>
</dbReference>
<dbReference type="EMBL" id="JAEPRD010000018">
    <property type="protein sequence ID" value="KAG2208724.1"/>
    <property type="molecule type" value="Genomic_DNA"/>
</dbReference>
<evidence type="ECO:0000313" key="3">
    <source>
        <dbReference type="Proteomes" id="UP000603453"/>
    </source>
</evidence>
<evidence type="ECO:0000256" key="1">
    <source>
        <dbReference type="SAM" id="MobiDB-lite"/>
    </source>
</evidence>
<feature type="region of interest" description="Disordered" evidence="1">
    <location>
        <begin position="1"/>
        <end position="74"/>
    </location>
</feature>
<sequence>MQPWTEKGGSSSRHQSSLNYDHTLSHINQPHQQQQQPSKGFRTARDSGSSSNYVEDETRQRSTNEFSPVYTNNSDMLNLGDGADVMNFLNSKSYSDEVYGDDLRPDSMSYISHRHQMDTQHGFAEKEKTLALLMETEDIVEYLKKTTYTDDIYGIPVLGQYIKEAKEAVENGAHSKIAVERLNMIRNHLVEKSHGDFNLAAQNAFRINPNDWSSDFLDS</sequence>
<organism evidence="2 3">
    <name type="scientific">Mucor saturninus</name>
    <dbReference type="NCBI Taxonomy" id="64648"/>
    <lineage>
        <taxon>Eukaryota</taxon>
        <taxon>Fungi</taxon>
        <taxon>Fungi incertae sedis</taxon>
        <taxon>Mucoromycota</taxon>
        <taxon>Mucoromycotina</taxon>
        <taxon>Mucoromycetes</taxon>
        <taxon>Mucorales</taxon>
        <taxon>Mucorineae</taxon>
        <taxon>Mucoraceae</taxon>
        <taxon>Mucor</taxon>
    </lineage>
</organism>
<name>A0A8H7RC99_9FUNG</name>
<keyword evidence="3" id="KW-1185">Reference proteome</keyword>
<proteinExistence type="predicted"/>
<accession>A0A8H7RC99</accession>
<gene>
    <name evidence="2" type="ORF">INT47_007823</name>
</gene>
<protein>
    <submittedName>
        <fullName evidence="2">Uncharacterized protein</fullName>
    </submittedName>
</protein>
<feature type="compositionally biased region" description="Polar residues" evidence="1">
    <location>
        <begin position="8"/>
        <end position="28"/>
    </location>
</feature>
<dbReference type="OrthoDB" id="2351799at2759"/>
<evidence type="ECO:0000313" key="2">
    <source>
        <dbReference type="EMBL" id="KAG2208724.1"/>
    </source>
</evidence>